<name>A0A1D9LLJ0_9NEIS</name>
<sequence length="138" mass="15458">MHELLKVNDEKAIGKLTHLYSFMEQLEKKYQNPATQNVQADAQTLLQDWAKAEQIFCADVKAGKPLEHSDNLSRQRSAAMAASAQASAQTVGVWKVGQSHINDIMSAPGFNERALNYNILTKDEFNQGLALWVQKHHP</sequence>
<dbReference type="AlphaFoldDB" id="A0A1D9LLJ0"/>
<reference evidence="1 2" key="1">
    <citation type="submission" date="2016-10" db="EMBL/GenBank/DDBJ databases">
        <title>Chromobacterium muskegensis sp. nov., an insecticidal bacterium isolated from Sphagnum bogs.</title>
        <authorList>
            <person name="Sparks M.E."/>
            <person name="Blackburn M.B."/>
            <person name="Gundersen-Rindal D.E."/>
            <person name="Mitchell A."/>
            <person name="Farrar R."/>
            <person name="Kuhar D."/>
        </authorList>
    </citation>
    <scope>NUCLEOTIDE SEQUENCE [LARGE SCALE GENOMIC DNA]</scope>
    <source>
        <strain evidence="1 2">21-1</strain>
    </source>
</reference>
<evidence type="ECO:0000313" key="1">
    <source>
        <dbReference type="EMBL" id="AOZ52135.1"/>
    </source>
</evidence>
<dbReference type="KEGG" id="cvc:BKX93_20445"/>
<gene>
    <name evidence="1" type="ORF">BKX93_20445</name>
</gene>
<protein>
    <submittedName>
        <fullName evidence="1">Uncharacterized protein</fullName>
    </submittedName>
</protein>
<proteinExistence type="predicted"/>
<dbReference type="EMBL" id="CP017707">
    <property type="protein sequence ID" value="AOZ52135.1"/>
    <property type="molecule type" value="Genomic_DNA"/>
</dbReference>
<evidence type="ECO:0000313" key="2">
    <source>
        <dbReference type="Proteomes" id="UP000178776"/>
    </source>
</evidence>
<organism evidence="1 2">
    <name type="scientific">Chromobacterium vaccinii</name>
    <dbReference type="NCBI Taxonomy" id="1108595"/>
    <lineage>
        <taxon>Bacteria</taxon>
        <taxon>Pseudomonadati</taxon>
        <taxon>Pseudomonadota</taxon>
        <taxon>Betaproteobacteria</taxon>
        <taxon>Neisseriales</taxon>
        <taxon>Chromobacteriaceae</taxon>
        <taxon>Chromobacterium</taxon>
    </lineage>
</organism>
<dbReference type="Proteomes" id="UP000178776">
    <property type="component" value="Chromosome"/>
</dbReference>
<accession>A0A1D9LLJ0</accession>